<keyword evidence="2" id="KW-1185">Reference proteome</keyword>
<evidence type="ECO:0000313" key="1">
    <source>
        <dbReference type="EMBL" id="WBF77713.1"/>
    </source>
</evidence>
<dbReference type="Proteomes" id="UP001223579">
    <property type="component" value="Segment"/>
</dbReference>
<name>A0AAF0AQL9_9CAUD</name>
<proteinExistence type="predicted"/>
<protein>
    <submittedName>
        <fullName evidence="1">Uncharacterized protein</fullName>
    </submittedName>
</protein>
<sequence length="84" mass="9351">MMIKVFSLDGGKGWATDSKTAILLMFPGLRGSDIFLSEEVVKEMAKIDNETHEIFFNKLEEGKPVLFNATLEGLLKEMNLLGMA</sequence>
<accession>A0AAF0AQL9</accession>
<organism evidence="1 2">
    <name type="scientific">Escherichia phage A73</name>
    <dbReference type="NCBI Taxonomy" id="3003819"/>
    <lineage>
        <taxon>Viruses</taxon>
        <taxon>Duplodnaviria</taxon>
        <taxon>Heunggongvirae</taxon>
        <taxon>Uroviricota</taxon>
        <taxon>Caudoviricetes</taxon>
        <taxon>Vequintavirinae</taxon>
        <taxon>Septuagintavirus</taxon>
        <taxon>Septuagintavirus A73</taxon>
    </lineage>
</organism>
<reference evidence="1 2" key="1">
    <citation type="submission" date="2022-11" db="EMBL/GenBank/DDBJ databases">
        <authorList>
            <person name="Cortes-Martin A."/>
            <person name="Buttimer C.T.H."/>
            <person name="Hill C."/>
        </authorList>
    </citation>
    <scope>NUCLEOTIDE SEQUENCE [LARGE SCALE GENOMIC DNA]</scope>
</reference>
<gene>
    <name evidence="1" type="ORF">A73_241</name>
</gene>
<evidence type="ECO:0000313" key="2">
    <source>
        <dbReference type="Proteomes" id="UP001223579"/>
    </source>
</evidence>
<dbReference type="EMBL" id="OP778609">
    <property type="protein sequence ID" value="WBF77713.1"/>
    <property type="molecule type" value="Genomic_DNA"/>
</dbReference>